<protein>
    <submittedName>
        <fullName evidence="1">Uncharacterized protein</fullName>
    </submittedName>
</protein>
<reference evidence="1 2" key="1">
    <citation type="submission" date="2010-12" db="EMBL/GenBank/DDBJ databases">
        <authorList>
            <person name="Muzny D."/>
            <person name="Qin X."/>
            <person name="Deng J."/>
            <person name="Jiang H."/>
            <person name="Liu Y."/>
            <person name="Qu J."/>
            <person name="Song X.-Z."/>
            <person name="Zhang L."/>
            <person name="Thornton R."/>
            <person name="Coyle M."/>
            <person name="Francisco L."/>
            <person name="Jackson L."/>
            <person name="Javaid M."/>
            <person name="Korchina V."/>
            <person name="Kovar C."/>
            <person name="Mata R."/>
            <person name="Mathew T."/>
            <person name="Ngo R."/>
            <person name="Nguyen L."/>
            <person name="Nguyen N."/>
            <person name="Okwuonu G."/>
            <person name="Ongeri F."/>
            <person name="Pham C."/>
            <person name="Simmons D."/>
            <person name="Wilczek-Boney K."/>
            <person name="Hale W."/>
            <person name="Jakkamsetti A."/>
            <person name="Pham P."/>
            <person name="Ruth R."/>
            <person name="San Lucas F."/>
            <person name="Warren J."/>
            <person name="Zhang J."/>
            <person name="Zhao Z."/>
            <person name="Zhou C."/>
            <person name="Zhu D."/>
            <person name="Lee S."/>
            <person name="Bess C."/>
            <person name="Blankenburg K."/>
            <person name="Forbes L."/>
            <person name="Fu Q."/>
            <person name="Gubbala S."/>
            <person name="Hirani K."/>
            <person name="Jayaseelan J.C."/>
            <person name="Lara F."/>
            <person name="Munidasa M."/>
            <person name="Palculict T."/>
            <person name="Patil S."/>
            <person name="Pu L.-L."/>
            <person name="Saada N."/>
            <person name="Tang L."/>
            <person name="Weissenberger G."/>
            <person name="Zhu Y."/>
            <person name="Hemphill L."/>
            <person name="Shang Y."/>
            <person name="Youmans B."/>
            <person name="Ayvaz T."/>
            <person name="Ross M."/>
            <person name="Santibanez J."/>
            <person name="Aqrawi P."/>
            <person name="Gross S."/>
            <person name="Joshi V."/>
            <person name="Fowler G."/>
            <person name="Nazareth L."/>
            <person name="Reid J."/>
            <person name="Worley K."/>
            <person name="Petrosino J."/>
            <person name="Highlander S."/>
            <person name="Gibbs R."/>
        </authorList>
    </citation>
    <scope>NUCLEOTIDE SEQUENCE [LARGE SCALE GENOMIC DNA]</scope>
    <source>
        <strain evidence="1 2">DSM 15606</strain>
    </source>
</reference>
<dbReference type="EMBL" id="AEQO01000219">
    <property type="protein sequence ID" value="EFV03015.1"/>
    <property type="molecule type" value="Genomic_DNA"/>
</dbReference>
<dbReference type="AlphaFoldDB" id="E6MTM7"/>
<gene>
    <name evidence="1" type="ORF">HMPREF9420_2845</name>
</gene>
<name>E6MTM7_9BACT</name>
<sequence length="48" mass="5566">MQYKLLFFGPNSDKNDCAFQIRELCKGICKVYYPLFKNKITTVQGMAV</sequence>
<evidence type="ECO:0000313" key="1">
    <source>
        <dbReference type="EMBL" id="EFV03015.1"/>
    </source>
</evidence>
<dbReference type="HOGENOM" id="CLU_3156391_0_0_10"/>
<proteinExistence type="predicted"/>
<comment type="caution">
    <text evidence="1">The sequence shown here is derived from an EMBL/GenBank/DDBJ whole genome shotgun (WGS) entry which is preliminary data.</text>
</comment>
<organism evidence="1 2">
    <name type="scientific">Segatella salivae DSM 15606</name>
    <dbReference type="NCBI Taxonomy" id="888832"/>
    <lineage>
        <taxon>Bacteria</taxon>
        <taxon>Pseudomonadati</taxon>
        <taxon>Bacteroidota</taxon>
        <taxon>Bacteroidia</taxon>
        <taxon>Bacteroidales</taxon>
        <taxon>Prevotellaceae</taxon>
        <taxon>Segatella</taxon>
    </lineage>
</organism>
<dbReference type="Proteomes" id="UP000003874">
    <property type="component" value="Unassembled WGS sequence"/>
</dbReference>
<keyword evidence="2" id="KW-1185">Reference proteome</keyword>
<evidence type="ECO:0000313" key="2">
    <source>
        <dbReference type="Proteomes" id="UP000003874"/>
    </source>
</evidence>
<accession>E6MTM7</accession>